<dbReference type="EMBL" id="VOFY01000002">
    <property type="protein sequence ID" value="KAA8595419.1"/>
    <property type="molecule type" value="Genomic_DNA"/>
</dbReference>
<evidence type="ECO:0000256" key="2">
    <source>
        <dbReference type="SAM" id="Phobius"/>
    </source>
</evidence>
<protein>
    <submittedName>
        <fullName evidence="3">Uncharacterized protein</fullName>
    </submittedName>
</protein>
<feature type="non-terminal residue" evidence="3">
    <location>
        <position position="1"/>
    </location>
</feature>
<reference evidence="3 4" key="1">
    <citation type="submission" date="2019-08" db="EMBL/GenBank/DDBJ databases">
        <title>A chromosome-level genome assembly, high-density linkage maps, and genome scans reveal the genomic architecture of hybrid incompatibilities underlying speciation via character displacement in darters (Percidae: Etheostominae).</title>
        <authorList>
            <person name="Moran R.L."/>
            <person name="Catchen J.M."/>
            <person name="Fuller R.C."/>
        </authorList>
    </citation>
    <scope>NUCLEOTIDE SEQUENCE [LARGE SCALE GENOMIC DNA]</scope>
    <source>
        <strain evidence="3">EspeVRDwgs_2016</strain>
        <tissue evidence="3">Muscle</tissue>
    </source>
</reference>
<proteinExistence type="predicted"/>
<feature type="transmembrane region" description="Helical" evidence="2">
    <location>
        <begin position="25"/>
        <end position="47"/>
    </location>
</feature>
<dbReference type="Proteomes" id="UP000327493">
    <property type="component" value="Chromosome 2"/>
</dbReference>
<accession>A0A5J5DQ27</accession>
<sequence length="141" mass="15543">RRGRQSSTLHLTVVADHHISGVSRFIAAGTISVVLLAVLSFSVFLWIRKKRASRNSSGPDNREQGEPEEQVELQYATIQFSSSQADPLYSNIRAAQPLRHGEQQEAVEYAAVGVNRRSTAPRGRDPGEDPAALYSTVNKTR</sequence>
<evidence type="ECO:0000256" key="1">
    <source>
        <dbReference type="SAM" id="MobiDB-lite"/>
    </source>
</evidence>
<gene>
    <name evidence="3" type="ORF">FQN60_012554</name>
</gene>
<keyword evidence="2" id="KW-1133">Transmembrane helix</keyword>
<keyword evidence="2" id="KW-0812">Transmembrane</keyword>
<comment type="caution">
    <text evidence="3">The sequence shown here is derived from an EMBL/GenBank/DDBJ whole genome shotgun (WGS) entry which is preliminary data.</text>
</comment>
<organism evidence="3 4">
    <name type="scientific">Etheostoma spectabile</name>
    <name type="common">orangethroat darter</name>
    <dbReference type="NCBI Taxonomy" id="54343"/>
    <lineage>
        <taxon>Eukaryota</taxon>
        <taxon>Metazoa</taxon>
        <taxon>Chordata</taxon>
        <taxon>Craniata</taxon>
        <taxon>Vertebrata</taxon>
        <taxon>Euteleostomi</taxon>
        <taxon>Actinopterygii</taxon>
        <taxon>Neopterygii</taxon>
        <taxon>Teleostei</taxon>
        <taxon>Neoteleostei</taxon>
        <taxon>Acanthomorphata</taxon>
        <taxon>Eupercaria</taxon>
        <taxon>Perciformes</taxon>
        <taxon>Percoidei</taxon>
        <taxon>Percidae</taxon>
        <taxon>Etheostomatinae</taxon>
        <taxon>Etheostoma</taxon>
    </lineage>
</organism>
<keyword evidence="2" id="KW-0472">Membrane</keyword>
<dbReference type="AlphaFoldDB" id="A0A5J5DQ27"/>
<name>A0A5J5DQ27_9PERO</name>
<keyword evidence="4" id="KW-1185">Reference proteome</keyword>
<feature type="region of interest" description="Disordered" evidence="1">
    <location>
        <begin position="114"/>
        <end position="141"/>
    </location>
</feature>
<feature type="region of interest" description="Disordered" evidence="1">
    <location>
        <begin position="52"/>
        <end position="71"/>
    </location>
</feature>
<evidence type="ECO:0000313" key="3">
    <source>
        <dbReference type="EMBL" id="KAA8595419.1"/>
    </source>
</evidence>
<evidence type="ECO:0000313" key="4">
    <source>
        <dbReference type="Proteomes" id="UP000327493"/>
    </source>
</evidence>